<organism evidence="2 3">
    <name type="scientific">Monilinia fructicola</name>
    <name type="common">Brown rot fungus</name>
    <name type="synonym">Ciboria fructicola</name>
    <dbReference type="NCBI Taxonomy" id="38448"/>
    <lineage>
        <taxon>Eukaryota</taxon>
        <taxon>Fungi</taxon>
        <taxon>Dikarya</taxon>
        <taxon>Ascomycota</taxon>
        <taxon>Pezizomycotina</taxon>
        <taxon>Leotiomycetes</taxon>
        <taxon>Helotiales</taxon>
        <taxon>Sclerotiniaceae</taxon>
        <taxon>Monilinia</taxon>
    </lineage>
</organism>
<dbReference type="EMBL" id="VICG01000011">
    <property type="protein sequence ID" value="KAA8567247.1"/>
    <property type="molecule type" value="Genomic_DNA"/>
</dbReference>
<dbReference type="SUPFAM" id="SSF51735">
    <property type="entry name" value="NAD(P)-binding Rossmann-fold domains"/>
    <property type="match status" value="1"/>
</dbReference>
<dbReference type="Gene3D" id="3.40.50.720">
    <property type="entry name" value="NAD(P)-binding Rossmann-like Domain"/>
    <property type="match status" value="1"/>
</dbReference>
<evidence type="ECO:0000256" key="1">
    <source>
        <dbReference type="RuleBase" id="RU000363"/>
    </source>
</evidence>
<name>A0A5M9JER6_MONFR</name>
<protein>
    <recommendedName>
        <fullName evidence="4">Short chain oxidoreductase</fullName>
    </recommendedName>
</protein>
<dbReference type="InterPro" id="IPR052184">
    <property type="entry name" value="SDR_enzymes"/>
</dbReference>
<dbReference type="InterPro" id="IPR002347">
    <property type="entry name" value="SDR_fam"/>
</dbReference>
<comment type="caution">
    <text evidence="2">The sequence shown here is derived from an EMBL/GenBank/DDBJ whole genome shotgun (WGS) entry which is preliminary data.</text>
</comment>
<proteinExistence type="inferred from homology"/>
<evidence type="ECO:0000313" key="2">
    <source>
        <dbReference type="EMBL" id="KAA8567247.1"/>
    </source>
</evidence>
<dbReference type="Proteomes" id="UP000322873">
    <property type="component" value="Unassembled WGS sequence"/>
</dbReference>
<evidence type="ECO:0008006" key="4">
    <source>
        <dbReference type="Google" id="ProtNLM"/>
    </source>
</evidence>
<dbReference type="PANTHER" id="PTHR45458:SF1">
    <property type="entry name" value="SHORT CHAIN DEHYDROGENASE"/>
    <property type="match status" value="1"/>
</dbReference>
<dbReference type="GO" id="GO:0016616">
    <property type="term" value="F:oxidoreductase activity, acting on the CH-OH group of donors, NAD or NADP as acceptor"/>
    <property type="evidence" value="ECO:0007669"/>
    <property type="project" value="TreeGrafter"/>
</dbReference>
<dbReference type="Pfam" id="PF00106">
    <property type="entry name" value="adh_short"/>
    <property type="match status" value="1"/>
</dbReference>
<comment type="similarity">
    <text evidence="1">Belongs to the short-chain dehydrogenases/reductases (SDR) family.</text>
</comment>
<keyword evidence="3" id="KW-1185">Reference proteome</keyword>
<dbReference type="CDD" id="cd05325">
    <property type="entry name" value="carb_red_sniffer_like_SDR_c"/>
    <property type="match status" value="1"/>
</dbReference>
<dbReference type="PRINTS" id="PR00081">
    <property type="entry name" value="GDHRDH"/>
</dbReference>
<reference evidence="2 3" key="1">
    <citation type="submission" date="2019-06" db="EMBL/GenBank/DDBJ databases">
        <title>Genome Sequence of the Brown Rot Fungal Pathogen Monilinia fructicola.</title>
        <authorList>
            <person name="De Miccolis Angelini R.M."/>
            <person name="Landi L."/>
            <person name="Abate D."/>
            <person name="Pollastro S."/>
            <person name="Romanazzi G."/>
            <person name="Faretra F."/>
        </authorList>
    </citation>
    <scope>NUCLEOTIDE SEQUENCE [LARGE SCALE GENOMIC DNA]</scope>
    <source>
        <strain evidence="2 3">Mfrc123</strain>
    </source>
</reference>
<dbReference type="AlphaFoldDB" id="A0A5M9JER6"/>
<sequence>MSSYLVTGANRGLGLELTRQLASLPASKVSKIFATARGDASKLKEIAEVSSGRVVIVKLDVTKDATIRQAAAEVEAKLEGKGLDVLINNAGICQYSFGGTAAMDNLEESFATNVLGVHYVTRAFIPLLQKGTLKKIANISSSTTLASITLANYAVALPAPAYKISKAAMNALTVQYALEYEKEGFTIFSLSPGWLRTDLGGEQGELTVEEGAAASLKLIAEAGKEQNGQFTKIYIDEWETKGYIHKYDGVSSPW</sequence>
<dbReference type="VEuPathDB" id="FungiDB:MFRU_007g02950"/>
<accession>A0A5M9JER6</accession>
<dbReference type="PANTHER" id="PTHR45458">
    <property type="entry name" value="SHORT-CHAIN DEHYDROGENASE/REDUCTASE SDR"/>
    <property type="match status" value="1"/>
</dbReference>
<evidence type="ECO:0000313" key="3">
    <source>
        <dbReference type="Proteomes" id="UP000322873"/>
    </source>
</evidence>
<dbReference type="PRINTS" id="PR00080">
    <property type="entry name" value="SDRFAMILY"/>
</dbReference>
<gene>
    <name evidence="2" type="ORF">EYC84_010286</name>
</gene>
<dbReference type="InterPro" id="IPR036291">
    <property type="entry name" value="NAD(P)-bd_dom_sf"/>
</dbReference>